<dbReference type="EMBL" id="JADGJW010000002">
    <property type="protein sequence ID" value="KAJ3228378.1"/>
    <property type="molecule type" value="Genomic_DNA"/>
</dbReference>
<name>A0AAD5UBU3_9FUNG</name>
<dbReference type="InterPro" id="IPR011992">
    <property type="entry name" value="EF-hand-dom_pair"/>
</dbReference>
<keyword evidence="1" id="KW-0106">Calcium</keyword>
<protein>
    <submittedName>
        <fullName evidence="3">EF-hand calcium-binding domain-containing protein 9</fullName>
    </submittedName>
</protein>
<dbReference type="Proteomes" id="UP001211065">
    <property type="component" value="Unassembled WGS sequence"/>
</dbReference>
<keyword evidence="4" id="KW-1185">Reference proteome</keyword>
<dbReference type="PANTHER" id="PTHR47065">
    <property type="entry name" value="EF-HAND CALCIUM-BINDING DOMAIN-CONTAINING PROTEIN 9"/>
    <property type="match status" value="1"/>
</dbReference>
<dbReference type="InterPro" id="IPR002048">
    <property type="entry name" value="EF_hand_dom"/>
</dbReference>
<dbReference type="PROSITE" id="PS50222">
    <property type="entry name" value="EF_HAND_2"/>
    <property type="match status" value="1"/>
</dbReference>
<dbReference type="GO" id="GO:0005737">
    <property type="term" value="C:cytoplasm"/>
    <property type="evidence" value="ECO:0007669"/>
    <property type="project" value="TreeGrafter"/>
</dbReference>
<dbReference type="AlphaFoldDB" id="A0AAD5UBU3"/>
<accession>A0AAD5UBU3</accession>
<feature type="domain" description="EF-hand" evidence="2">
    <location>
        <begin position="25"/>
        <end position="60"/>
    </location>
</feature>
<evidence type="ECO:0000256" key="1">
    <source>
        <dbReference type="ARBA" id="ARBA00022837"/>
    </source>
</evidence>
<evidence type="ECO:0000259" key="2">
    <source>
        <dbReference type="PROSITE" id="PS50222"/>
    </source>
</evidence>
<dbReference type="SUPFAM" id="SSF47473">
    <property type="entry name" value="EF-hand"/>
    <property type="match status" value="1"/>
</dbReference>
<dbReference type="GO" id="GO:0061891">
    <property type="term" value="F:calcium ion sensor activity"/>
    <property type="evidence" value="ECO:0007669"/>
    <property type="project" value="TreeGrafter"/>
</dbReference>
<reference evidence="3" key="1">
    <citation type="submission" date="2020-05" db="EMBL/GenBank/DDBJ databases">
        <title>Phylogenomic resolution of chytrid fungi.</title>
        <authorList>
            <person name="Stajich J.E."/>
            <person name="Amses K."/>
            <person name="Simmons R."/>
            <person name="Seto K."/>
            <person name="Myers J."/>
            <person name="Bonds A."/>
            <person name="Quandt C.A."/>
            <person name="Barry K."/>
            <person name="Liu P."/>
            <person name="Grigoriev I."/>
            <person name="Longcore J.E."/>
            <person name="James T.Y."/>
        </authorList>
    </citation>
    <scope>NUCLEOTIDE SEQUENCE</scope>
    <source>
        <strain evidence="3">JEL0476</strain>
    </source>
</reference>
<proteinExistence type="predicted"/>
<dbReference type="PROSITE" id="PS00018">
    <property type="entry name" value="EF_HAND_1"/>
    <property type="match status" value="1"/>
</dbReference>
<dbReference type="Gene3D" id="1.10.238.10">
    <property type="entry name" value="EF-hand"/>
    <property type="match status" value="1"/>
</dbReference>
<evidence type="ECO:0000313" key="3">
    <source>
        <dbReference type="EMBL" id="KAJ3228378.1"/>
    </source>
</evidence>
<gene>
    <name evidence="3" type="primary">EFCAB9</name>
    <name evidence="3" type="ORF">HK099_002883</name>
</gene>
<comment type="caution">
    <text evidence="3">The sequence shown here is derived from an EMBL/GenBank/DDBJ whole genome shotgun (WGS) entry which is preliminary data.</text>
</comment>
<dbReference type="Pfam" id="PF13202">
    <property type="entry name" value="EF-hand_5"/>
    <property type="match status" value="1"/>
</dbReference>
<evidence type="ECO:0000313" key="4">
    <source>
        <dbReference type="Proteomes" id="UP001211065"/>
    </source>
</evidence>
<dbReference type="InterPro" id="IPR018247">
    <property type="entry name" value="EF_Hand_1_Ca_BS"/>
</dbReference>
<sequence>MLDWKGEGSLDDIQFLTFMETVTDLNRNGSLSVFDIFDLDRSGSVEFDEFYLLICILVAVSNGTGKQFMFQHWRTCFELLDEDGSKASKNILTLLYLNKMGIVSKKEFETLGFLFNFSSKAVDQIYKEFDLNGNSV</sequence>
<dbReference type="GO" id="GO:0005509">
    <property type="term" value="F:calcium ion binding"/>
    <property type="evidence" value="ECO:0007669"/>
    <property type="project" value="InterPro"/>
</dbReference>
<dbReference type="InterPro" id="IPR042798">
    <property type="entry name" value="EFCAB9"/>
</dbReference>
<dbReference type="PANTHER" id="PTHR47065:SF1">
    <property type="entry name" value="EF-HAND CALCIUM-BINDING DOMAIN-CONTAINING PROTEIN 9"/>
    <property type="match status" value="1"/>
</dbReference>
<organism evidence="3 4">
    <name type="scientific">Clydaea vesicula</name>
    <dbReference type="NCBI Taxonomy" id="447962"/>
    <lineage>
        <taxon>Eukaryota</taxon>
        <taxon>Fungi</taxon>
        <taxon>Fungi incertae sedis</taxon>
        <taxon>Chytridiomycota</taxon>
        <taxon>Chytridiomycota incertae sedis</taxon>
        <taxon>Chytridiomycetes</taxon>
        <taxon>Lobulomycetales</taxon>
        <taxon>Lobulomycetaceae</taxon>
        <taxon>Clydaea</taxon>
    </lineage>
</organism>